<dbReference type="PROSITE" id="PS51462">
    <property type="entry name" value="NUDIX"/>
    <property type="match status" value="1"/>
</dbReference>
<dbReference type="Proteomes" id="UP000005713">
    <property type="component" value="Unassembled WGS sequence"/>
</dbReference>
<proteinExistence type="predicted"/>
<sequence length="146" mass="16249">MTSPRLACRAIIMQDDRLLLVNAWPGRASTLWCAPGGGVECGASLPDNLAREVHEETGLTVAVGPPCLVNEYHDPDTGFHQVEVFFRCTVTAGEISDDWQDPEGIVHTRRFFTQAELAYLHMKPDSLRTLPWQDGLTYDPLELLAK</sequence>
<feature type="domain" description="Nudix hydrolase" evidence="3">
    <location>
        <begin position="3"/>
        <end position="134"/>
    </location>
</feature>
<protein>
    <submittedName>
        <fullName evidence="4">NUDIX hydrolase, MutT</fullName>
    </submittedName>
</protein>
<dbReference type="PANTHER" id="PTHR43046:SF14">
    <property type="entry name" value="MUTT_NUDIX FAMILY PROTEIN"/>
    <property type="match status" value="1"/>
</dbReference>
<name>A3K9C8_SAGS3</name>
<gene>
    <name evidence="4" type="ORF">SSE37_15496</name>
</gene>
<keyword evidence="5" id="KW-1185">Reference proteome</keyword>
<dbReference type="eggNOG" id="COG1051">
    <property type="taxonomic scope" value="Bacteria"/>
</dbReference>
<dbReference type="PANTHER" id="PTHR43046">
    <property type="entry name" value="GDP-MANNOSE MANNOSYL HYDROLASE"/>
    <property type="match status" value="1"/>
</dbReference>
<comment type="cofactor">
    <cofactor evidence="1">
        <name>Mg(2+)</name>
        <dbReference type="ChEBI" id="CHEBI:18420"/>
    </cofactor>
</comment>
<dbReference type="Pfam" id="PF00293">
    <property type="entry name" value="NUDIX"/>
    <property type="match status" value="1"/>
</dbReference>
<dbReference type="EMBL" id="AAYA01000017">
    <property type="protein sequence ID" value="EBA06300.1"/>
    <property type="molecule type" value="Genomic_DNA"/>
</dbReference>
<dbReference type="InterPro" id="IPR015797">
    <property type="entry name" value="NUDIX_hydrolase-like_dom_sf"/>
</dbReference>
<dbReference type="Gene3D" id="3.90.79.10">
    <property type="entry name" value="Nucleoside Triphosphate Pyrophosphohydrolase"/>
    <property type="match status" value="1"/>
</dbReference>
<dbReference type="OrthoDB" id="9761969at2"/>
<reference evidence="4 5" key="1">
    <citation type="submission" date="2006-06" db="EMBL/GenBank/DDBJ databases">
        <authorList>
            <person name="Moran M.A."/>
            <person name="Ferriera S."/>
            <person name="Johnson J."/>
            <person name="Kravitz S."/>
            <person name="Beeson K."/>
            <person name="Sutton G."/>
            <person name="Rogers Y.-H."/>
            <person name="Friedman R."/>
            <person name="Frazier M."/>
            <person name="Venter J.C."/>
        </authorList>
    </citation>
    <scope>NUCLEOTIDE SEQUENCE [LARGE SCALE GENOMIC DNA]</scope>
    <source>
        <strain evidence="4 5">E-37</strain>
    </source>
</reference>
<dbReference type="AlphaFoldDB" id="A3K9C8"/>
<keyword evidence="2 4" id="KW-0378">Hydrolase</keyword>
<dbReference type="CDD" id="cd18880">
    <property type="entry name" value="NUDIX_ADPRase"/>
    <property type="match status" value="1"/>
</dbReference>
<dbReference type="RefSeq" id="WP_005862937.1">
    <property type="nucleotide sequence ID" value="NZ_AAYA01000017.1"/>
</dbReference>
<dbReference type="SUPFAM" id="SSF55811">
    <property type="entry name" value="Nudix"/>
    <property type="match status" value="1"/>
</dbReference>
<organism evidence="4 5">
    <name type="scientific">Sagittula stellata (strain ATCC 700073 / DSM 11524 / E-37)</name>
    <dbReference type="NCBI Taxonomy" id="388399"/>
    <lineage>
        <taxon>Bacteria</taxon>
        <taxon>Pseudomonadati</taxon>
        <taxon>Pseudomonadota</taxon>
        <taxon>Alphaproteobacteria</taxon>
        <taxon>Rhodobacterales</taxon>
        <taxon>Roseobacteraceae</taxon>
        <taxon>Sagittula</taxon>
    </lineage>
</organism>
<comment type="caution">
    <text evidence="4">The sequence shown here is derived from an EMBL/GenBank/DDBJ whole genome shotgun (WGS) entry which is preliminary data.</text>
</comment>
<evidence type="ECO:0000256" key="1">
    <source>
        <dbReference type="ARBA" id="ARBA00001946"/>
    </source>
</evidence>
<dbReference type="InterPro" id="IPR000086">
    <property type="entry name" value="NUDIX_hydrolase_dom"/>
</dbReference>
<accession>A3K9C8</accession>
<evidence type="ECO:0000313" key="4">
    <source>
        <dbReference type="EMBL" id="EBA06300.1"/>
    </source>
</evidence>
<dbReference type="GO" id="GO:0016787">
    <property type="term" value="F:hydrolase activity"/>
    <property type="evidence" value="ECO:0007669"/>
    <property type="project" value="UniProtKB-KW"/>
</dbReference>
<evidence type="ECO:0000259" key="3">
    <source>
        <dbReference type="PROSITE" id="PS51462"/>
    </source>
</evidence>
<evidence type="ECO:0000256" key="2">
    <source>
        <dbReference type="ARBA" id="ARBA00022801"/>
    </source>
</evidence>
<evidence type="ECO:0000313" key="5">
    <source>
        <dbReference type="Proteomes" id="UP000005713"/>
    </source>
</evidence>